<keyword evidence="4 8" id="KW-0812">Transmembrane</keyword>
<evidence type="ECO:0000256" key="6">
    <source>
        <dbReference type="ARBA" id="ARBA00023136"/>
    </source>
</evidence>
<evidence type="ECO:0000256" key="7">
    <source>
        <dbReference type="SAM" id="MobiDB-lite"/>
    </source>
</evidence>
<reference evidence="10 11" key="1">
    <citation type="submission" date="2019-01" db="EMBL/GenBank/DDBJ databases">
        <title>Genome sequencing of strain FW100M-2.</title>
        <authorList>
            <person name="Heo J."/>
            <person name="Kim S.-J."/>
            <person name="Kim J.-S."/>
            <person name="Hong S.-B."/>
            <person name="Kwon S.-W."/>
        </authorList>
    </citation>
    <scope>NUCLEOTIDE SEQUENCE [LARGE SCALE GENOMIC DNA]</scope>
    <source>
        <strain evidence="10 11">FW100M-2</strain>
    </source>
</reference>
<evidence type="ECO:0000256" key="8">
    <source>
        <dbReference type="SAM" id="Phobius"/>
    </source>
</evidence>
<protein>
    <submittedName>
        <fullName evidence="10">MFS transporter</fullName>
    </submittedName>
</protein>
<dbReference type="GO" id="GO:0005886">
    <property type="term" value="C:plasma membrane"/>
    <property type="evidence" value="ECO:0007669"/>
    <property type="project" value="UniProtKB-SubCell"/>
</dbReference>
<dbReference type="Gene3D" id="1.20.1250.20">
    <property type="entry name" value="MFS general substrate transporter like domains"/>
    <property type="match status" value="1"/>
</dbReference>
<dbReference type="AlphaFoldDB" id="A0A4V0YFN7"/>
<dbReference type="PROSITE" id="PS50850">
    <property type="entry name" value="MFS"/>
    <property type="match status" value="1"/>
</dbReference>
<dbReference type="InterPro" id="IPR050189">
    <property type="entry name" value="MFS_Efflux_Transporters"/>
</dbReference>
<dbReference type="CDD" id="cd17474">
    <property type="entry name" value="MFS_YfmO_like"/>
    <property type="match status" value="1"/>
</dbReference>
<feature type="transmembrane region" description="Helical" evidence="8">
    <location>
        <begin position="147"/>
        <end position="167"/>
    </location>
</feature>
<feature type="transmembrane region" description="Helical" evidence="8">
    <location>
        <begin position="355"/>
        <end position="378"/>
    </location>
</feature>
<dbReference type="PROSITE" id="PS00217">
    <property type="entry name" value="SUGAR_TRANSPORT_2"/>
    <property type="match status" value="1"/>
</dbReference>
<dbReference type="OrthoDB" id="2986280at2"/>
<evidence type="ECO:0000256" key="3">
    <source>
        <dbReference type="ARBA" id="ARBA00022475"/>
    </source>
</evidence>
<dbReference type="InterPro" id="IPR005829">
    <property type="entry name" value="Sugar_transporter_CS"/>
</dbReference>
<dbReference type="PANTHER" id="PTHR43124">
    <property type="entry name" value="PURINE EFFLUX PUMP PBUE"/>
    <property type="match status" value="1"/>
</dbReference>
<keyword evidence="11" id="KW-1185">Reference proteome</keyword>
<dbReference type="Proteomes" id="UP000293568">
    <property type="component" value="Chromosome"/>
</dbReference>
<feature type="compositionally biased region" description="Low complexity" evidence="7">
    <location>
        <begin position="389"/>
        <end position="399"/>
    </location>
</feature>
<dbReference type="KEGG" id="pprt:ET464_04450"/>
<keyword evidence="6 8" id="KW-0472">Membrane</keyword>
<dbReference type="PANTHER" id="PTHR43124:SF3">
    <property type="entry name" value="CHLORAMPHENICOL EFFLUX PUMP RV0191"/>
    <property type="match status" value="1"/>
</dbReference>
<dbReference type="InterPro" id="IPR011701">
    <property type="entry name" value="MFS"/>
</dbReference>
<keyword evidence="2" id="KW-0813">Transport</keyword>
<dbReference type="InterPro" id="IPR020846">
    <property type="entry name" value="MFS_dom"/>
</dbReference>
<accession>A0A4V0YFN7</accession>
<evidence type="ECO:0000256" key="4">
    <source>
        <dbReference type="ARBA" id="ARBA00022692"/>
    </source>
</evidence>
<dbReference type="PROSITE" id="PS00216">
    <property type="entry name" value="SUGAR_TRANSPORT_1"/>
    <property type="match status" value="1"/>
</dbReference>
<evidence type="ECO:0000259" key="9">
    <source>
        <dbReference type="PROSITE" id="PS50850"/>
    </source>
</evidence>
<dbReference type="EMBL" id="CP035492">
    <property type="protein sequence ID" value="QAY68351.1"/>
    <property type="molecule type" value="Genomic_DNA"/>
</dbReference>
<keyword evidence="5 8" id="KW-1133">Transmembrane helix</keyword>
<gene>
    <name evidence="10" type="ORF">ET464_04450</name>
</gene>
<dbReference type="GO" id="GO:0022857">
    <property type="term" value="F:transmembrane transporter activity"/>
    <property type="evidence" value="ECO:0007669"/>
    <property type="project" value="InterPro"/>
</dbReference>
<feature type="domain" description="Major facilitator superfamily (MFS) profile" evidence="9">
    <location>
        <begin position="1"/>
        <end position="378"/>
    </location>
</feature>
<feature type="transmembrane region" description="Helical" evidence="8">
    <location>
        <begin position="198"/>
        <end position="220"/>
    </location>
</feature>
<organism evidence="10 11">
    <name type="scientific">Paenibacillus protaetiae</name>
    <dbReference type="NCBI Taxonomy" id="2509456"/>
    <lineage>
        <taxon>Bacteria</taxon>
        <taxon>Bacillati</taxon>
        <taxon>Bacillota</taxon>
        <taxon>Bacilli</taxon>
        <taxon>Bacillales</taxon>
        <taxon>Paenibacillaceae</taxon>
        <taxon>Paenibacillus</taxon>
    </lineage>
</organism>
<name>A0A4V0YFN7_9BACL</name>
<evidence type="ECO:0000313" key="11">
    <source>
        <dbReference type="Proteomes" id="UP000293568"/>
    </source>
</evidence>
<feature type="transmembrane region" description="Helical" evidence="8">
    <location>
        <begin position="264"/>
        <end position="282"/>
    </location>
</feature>
<comment type="subcellular location">
    <subcellularLocation>
        <location evidence="1">Cell membrane</location>
        <topology evidence="1">Multi-pass membrane protein</topology>
    </subcellularLocation>
</comment>
<evidence type="ECO:0000256" key="1">
    <source>
        <dbReference type="ARBA" id="ARBA00004651"/>
    </source>
</evidence>
<dbReference type="SUPFAM" id="SSF103473">
    <property type="entry name" value="MFS general substrate transporter"/>
    <property type="match status" value="1"/>
</dbReference>
<sequence>MTLGNSMLIPVLPAIRKQLSITSFQSSLLITVYSVMAIILIPLAGYLSDRFGRKKIIIPALIVTAVGGAICGAASMLMAHPYGLLVGGRIVQGIGAAGAMPIVIPLVGDLFKSEEQVSGGLGLIETSNTFGKVLSPILGSLIAWLSWYAPFLSIPVFCAISILLVAVQVKPPRKEETPVPFHEFVHTLGKLFRKQGRWLYVVFASGGLAMFMLFAFLIYLSDTLEEQFHLKGIGKGFVLAVPLALLCTASYLTGKIIGESKARMKWMITGGFVLSAIALFFTMTAQGLVFRIALLSVSGVGIGAALPALDALITEGVEKEERGTVTSLYSSLRFVGVALGPPVASLLAARGSEQLFWTLAGASLLSAVLVLFGIQSGAKPAPRNRRNRQVVQRAGKALQ</sequence>
<feature type="transmembrane region" description="Helical" evidence="8">
    <location>
        <begin position="232"/>
        <end position="252"/>
    </location>
</feature>
<proteinExistence type="predicted"/>
<evidence type="ECO:0000313" key="10">
    <source>
        <dbReference type="EMBL" id="QAY68351.1"/>
    </source>
</evidence>
<feature type="region of interest" description="Disordered" evidence="7">
    <location>
        <begin position="379"/>
        <end position="399"/>
    </location>
</feature>
<evidence type="ECO:0000256" key="5">
    <source>
        <dbReference type="ARBA" id="ARBA00022989"/>
    </source>
</evidence>
<feature type="transmembrane region" description="Helical" evidence="8">
    <location>
        <begin position="20"/>
        <end position="44"/>
    </location>
</feature>
<evidence type="ECO:0000256" key="2">
    <source>
        <dbReference type="ARBA" id="ARBA00022448"/>
    </source>
</evidence>
<dbReference type="Pfam" id="PF07690">
    <property type="entry name" value="MFS_1"/>
    <property type="match status" value="1"/>
</dbReference>
<feature type="transmembrane region" description="Helical" evidence="8">
    <location>
        <begin position="56"/>
        <end position="79"/>
    </location>
</feature>
<dbReference type="InterPro" id="IPR036259">
    <property type="entry name" value="MFS_trans_sf"/>
</dbReference>
<keyword evidence="3" id="KW-1003">Cell membrane</keyword>